<feature type="transmembrane region" description="Helical" evidence="2">
    <location>
        <begin position="20"/>
        <end position="46"/>
    </location>
</feature>
<feature type="region of interest" description="Disordered" evidence="1">
    <location>
        <begin position="114"/>
        <end position="149"/>
    </location>
</feature>
<name>A0A6N2QW68_9FIRM</name>
<feature type="region of interest" description="Disordered" evidence="1">
    <location>
        <begin position="456"/>
        <end position="509"/>
    </location>
</feature>
<evidence type="ECO:0000256" key="2">
    <source>
        <dbReference type="SAM" id="Phobius"/>
    </source>
</evidence>
<feature type="compositionally biased region" description="Low complexity" evidence="1">
    <location>
        <begin position="115"/>
        <end position="125"/>
    </location>
</feature>
<protein>
    <recommendedName>
        <fullName evidence="4">DHHW protein</fullName>
    </recommendedName>
</protein>
<reference evidence="3" key="1">
    <citation type="submission" date="2019-11" db="EMBL/GenBank/DDBJ databases">
        <authorList>
            <person name="Feng L."/>
        </authorList>
    </citation>
    <scope>NUCLEOTIDE SEQUENCE</scope>
    <source>
        <strain evidence="3">AundefinedLFYP135</strain>
    </source>
</reference>
<organism evidence="3">
    <name type="scientific">uncultured Anaerotruncus sp</name>
    <dbReference type="NCBI Taxonomy" id="905011"/>
    <lineage>
        <taxon>Bacteria</taxon>
        <taxon>Bacillati</taxon>
        <taxon>Bacillota</taxon>
        <taxon>Clostridia</taxon>
        <taxon>Eubacteriales</taxon>
        <taxon>Oscillospiraceae</taxon>
        <taxon>Anaerotruncus</taxon>
        <taxon>environmental samples</taxon>
    </lineage>
</organism>
<dbReference type="AlphaFoldDB" id="A0A6N2QW68"/>
<keyword evidence="2" id="KW-1133">Transmembrane helix</keyword>
<feature type="compositionally biased region" description="Acidic residues" evidence="1">
    <location>
        <begin position="493"/>
        <end position="509"/>
    </location>
</feature>
<dbReference type="EMBL" id="CACRSL010000003">
    <property type="protein sequence ID" value="VYS72812.1"/>
    <property type="molecule type" value="Genomic_DNA"/>
</dbReference>
<dbReference type="InterPro" id="IPR025945">
    <property type="entry name" value="DHHW"/>
</dbReference>
<sequence>MAHFSHKRRARRAQEEPEDYPVLASALNIGLCVGLLGLFGVLSLVMPKPTVSEFEKRELAKMPEFSAKSLFAGEYTRDVDLFYSDTFPFREGLVSFASTLDEMKGIRMDDLRIHSGGASSSQSEEGLPDILPPGEGDESTSSAPSVADDGAEGEWKGDMFIYKGQALSAFGVGGNMSMADSYAATINAYHAALGDSVKIYNIVIPTHVEFALPERYQSITQPQKPNIDYIYGKLDPAVIGVNIYDTLSQHRDEYLYFNTDHHWTALGAYYAYVEFCKAADLTPVPLSDFTVKTKPDFLGSLYSQSQDSQLRNNPDHVDYYLPSTPYQAYLYQRNQPFTPYATSLFAEYASGVNSYSVFLGGDLPLIRIDTGVKNGRKILMVKESFGNCFAPFLVNHYEQVYVVDQRYFQLGLVNFIQENGINELLFINNIFAANTGIRIQEIRNLMYQQYVPYVPPVEEPSSSQEAPPEDEEAMPPSQEGGANGENPSKEEPLPEEEEDSVYYDDEEEE</sequence>
<evidence type="ECO:0000256" key="1">
    <source>
        <dbReference type="SAM" id="MobiDB-lite"/>
    </source>
</evidence>
<dbReference type="Pfam" id="PF14286">
    <property type="entry name" value="DHHW"/>
    <property type="match status" value="2"/>
</dbReference>
<evidence type="ECO:0000313" key="3">
    <source>
        <dbReference type="EMBL" id="VYS72812.1"/>
    </source>
</evidence>
<keyword evidence="2" id="KW-0472">Membrane</keyword>
<proteinExistence type="predicted"/>
<gene>
    <name evidence="3" type="ORF">AULFYP135_00051</name>
</gene>
<keyword evidence="2" id="KW-0812">Transmembrane</keyword>
<evidence type="ECO:0008006" key="4">
    <source>
        <dbReference type="Google" id="ProtNLM"/>
    </source>
</evidence>
<accession>A0A6N2QW68</accession>